<feature type="compositionally biased region" description="Pro residues" evidence="2">
    <location>
        <begin position="402"/>
        <end position="420"/>
    </location>
</feature>
<dbReference type="Pfam" id="PF07819">
    <property type="entry name" value="PGAP1"/>
    <property type="match status" value="1"/>
</dbReference>
<gene>
    <name evidence="4" type="ORF">FOZ61_006045</name>
</gene>
<proteinExistence type="inferred from homology"/>
<evidence type="ECO:0000256" key="2">
    <source>
        <dbReference type="SAM" id="MobiDB-lite"/>
    </source>
</evidence>
<feature type="region of interest" description="Disordered" evidence="2">
    <location>
        <begin position="150"/>
        <end position="179"/>
    </location>
</feature>
<comment type="similarity">
    <text evidence="1">Belongs to the GPI inositol-deacylase family.</text>
</comment>
<dbReference type="SUPFAM" id="SSF53474">
    <property type="entry name" value="alpha/beta-Hydrolases"/>
    <property type="match status" value="1"/>
</dbReference>
<dbReference type="EMBL" id="JABAHT010000337">
    <property type="protein sequence ID" value="KAF4657787.1"/>
    <property type="molecule type" value="Genomic_DNA"/>
</dbReference>
<keyword evidence="1" id="KW-0653">Protein transport</keyword>
<evidence type="ECO:0000313" key="4">
    <source>
        <dbReference type="EMBL" id="KAF4657787.1"/>
    </source>
</evidence>
<organism evidence="4 5">
    <name type="scientific">Perkinsus olseni</name>
    <name type="common">Perkinsus atlanticus</name>
    <dbReference type="NCBI Taxonomy" id="32597"/>
    <lineage>
        <taxon>Eukaryota</taxon>
        <taxon>Sar</taxon>
        <taxon>Alveolata</taxon>
        <taxon>Perkinsozoa</taxon>
        <taxon>Perkinsea</taxon>
        <taxon>Perkinsida</taxon>
        <taxon>Perkinsidae</taxon>
        <taxon>Perkinsus</taxon>
    </lineage>
</organism>
<comment type="function">
    <text evidence="1">Involved in inositol deacylation of GPI-anchored proteins which plays important roles in the quality control and ER-associated degradation of GPI-anchored proteins.</text>
</comment>
<feature type="compositionally biased region" description="Low complexity" evidence="2">
    <location>
        <begin position="388"/>
        <end position="401"/>
    </location>
</feature>
<feature type="domain" description="GPI inositol-deacylase PGAP1-like alpha/beta" evidence="3">
    <location>
        <begin position="652"/>
        <end position="739"/>
    </location>
</feature>
<dbReference type="GO" id="GO:0016788">
    <property type="term" value="F:hydrolase activity, acting on ester bonds"/>
    <property type="evidence" value="ECO:0007669"/>
    <property type="project" value="InterPro"/>
</dbReference>
<feature type="compositionally biased region" description="Acidic residues" evidence="2">
    <location>
        <begin position="314"/>
        <end position="328"/>
    </location>
</feature>
<dbReference type="InterPro" id="IPR012908">
    <property type="entry name" value="PGAP1-ab_dom-like"/>
</dbReference>
<feature type="compositionally biased region" description="Basic and acidic residues" evidence="2">
    <location>
        <begin position="200"/>
        <end position="209"/>
    </location>
</feature>
<dbReference type="Gene3D" id="3.40.50.1820">
    <property type="entry name" value="alpha/beta hydrolase"/>
    <property type="match status" value="1"/>
</dbReference>
<dbReference type="GO" id="GO:0015031">
    <property type="term" value="P:protein transport"/>
    <property type="evidence" value="ECO:0007669"/>
    <property type="project" value="UniProtKB-KW"/>
</dbReference>
<dbReference type="Proteomes" id="UP000570595">
    <property type="component" value="Unassembled WGS sequence"/>
</dbReference>
<dbReference type="AlphaFoldDB" id="A0A7J6LEW7"/>
<dbReference type="OrthoDB" id="438151at2759"/>
<dbReference type="InterPro" id="IPR029058">
    <property type="entry name" value="AB_hydrolase_fold"/>
</dbReference>
<keyword evidence="1" id="KW-0472">Membrane</keyword>
<keyword evidence="1" id="KW-0813">Transport</keyword>
<feature type="region of interest" description="Disordered" evidence="2">
    <location>
        <begin position="860"/>
        <end position="880"/>
    </location>
</feature>
<accession>A0A7J6LEW7</accession>
<dbReference type="EC" id="3.1.-.-" evidence="1"/>
<comment type="subcellular location">
    <subcellularLocation>
        <location evidence="1">Endoplasmic reticulum membrane</location>
    </subcellularLocation>
</comment>
<reference evidence="4 5" key="1">
    <citation type="submission" date="2020-04" db="EMBL/GenBank/DDBJ databases">
        <title>Perkinsus olseni comparative genomics.</title>
        <authorList>
            <person name="Bogema D.R."/>
        </authorList>
    </citation>
    <scope>NUCLEOTIDE SEQUENCE [LARGE SCALE GENOMIC DNA]</scope>
    <source>
        <strain evidence="4">ATCC PRA-179</strain>
    </source>
</reference>
<sequence length="1218" mass="134163">MNPFDTPPGLETLGLSNGLGSRDCPLARDVDSAVKPISELNRYACPFVPSTETDNQQKENGVAQEVQQASQSVGETFHYESCSLHFTAVDRGSDGEDEAMDMIAVYQPTDHILQSCVTAGRCCIPWHAKSPHIHMVPMLYNAPAAAISDAVPDGDNELENPSQSGGRKDDSSASEGDNCQPLSAKKMLRIMSGRGSSVTKSERREKDKSEFSPLWKKRLVIKKGAIYWSSSLNYVLSKTKFTRNEINWESTTGKMGWTWLRVPYSSESDAHSTYGSEEGRGNDRSAAATRRAPKAFAPKFEATRNTDRRWCDMESSDEDDDCSVEQDDVWARSSVSDAPSPRSDIENVAPNRDICEADDAASRSAATAEPGTPSWKKPRGDDKTRPHAASLSSGSTSTAEPTPVPVPSYPPPAPSYPPPGIYHDPPRYAATVEGMIPVFHPSGPFPECVVQGGACPIPWHPKEPHVHVMHVLFNAPDNSANATNEADADAERGRPIQWESAKEVLEAVKGRWFCSSEGPGMVYDINAKRKRVAKLWIDEDGDAVSRIWEKNLVIDSQDIYWGNSRSYFLSKQHMYENELNLFPMRLLLSSLPFLGWLQVLYMGWGPWYSDETRNLVRTAAYTSEITTLNRGQHRTYRLSFRRYHPGYGGRDQTAFLFIHGHLGSYRQGFNIAEWCTTNRSVWYTIDYAPASLAACRACEIQSQADYAATVLQDLKEHHRQVVVVAHSMGGIVSDLALARLDDDLDAVSSIHLNVPWSAGHPIFTHPALAMAVFGRRGKASTGRVRISFSSGLRDNVVPTIFTEPGILDLSRVRNVYESFTHVNLLFSRPVLSMFKEELLPLILEDQSAVSRAAGKIHDHLSDGLGQRKRPRQLHSSSRDDTGESIAMAIDRIRRIEPGTTILQVEGVRGYWEINAVSVMPKTALPANKVESGSAGDDFNTADLTRPVLSVSIKSLQGDWIPVPCDYIAHPRRISLCITNRQAHEEESASSIGSVVIRVETESPVLVLLTCTPRRQAELGVLGGKLDLSTEVVCSVAKGPLPLIADKVRGLAIVPAGHAHGSAPSSTDHDYLIVRTPQHELYLAPLRLTFSVDLERLVVNAVREGTGRHLRFGDSNLPGRVEAQYGLFGAGFNCAPCRDRDLSLEQRGVGGHSRTYPDWRISGSRPESELRITQEVSSGPETRAGLLGGFHPCGNSLVHSLLWSLSPIRRESGVGCSFR</sequence>
<feature type="region of interest" description="Disordered" evidence="2">
    <location>
        <begin position="268"/>
        <end position="299"/>
    </location>
</feature>
<keyword evidence="1" id="KW-0256">Endoplasmic reticulum</keyword>
<name>A0A7J6LEW7_PEROL</name>
<keyword evidence="1" id="KW-0378">Hydrolase</keyword>
<feature type="compositionally biased region" description="Low complexity" evidence="2">
    <location>
        <begin position="286"/>
        <end position="299"/>
    </location>
</feature>
<feature type="region of interest" description="Disordered" evidence="2">
    <location>
        <begin position="311"/>
        <end position="420"/>
    </location>
</feature>
<dbReference type="GO" id="GO:0005789">
    <property type="term" value="C:endoplasmic reticulum membrane"/>
    <property type="evidence" value="ECO:0007669"/>
    <property type="project" value="UniProtKB-SubCell"/>
</dbReference>
<protein>
    <recommendedName>
        <fullName evidence="1">GPI inositol-deacylase</fullName>
        <ecNumber evidence="1">3.1.-.-</ecNumber>
    </recommendedName>
</protein>
<feature type="region of interest" description="Disordered" evidence="2">
    <location>
        <begin position="190"/>
        <end position="209"/>
    </location>
</feature>
<evidence type="ECO:0000313" key="5">
    <source>
        <dbReference type="Proteomes" id="UP000570595"/>
    </source>
</evidence>
<evidence type="ECO:0000259" key="3">
    <source>
        <dbReference type="Pfam" id="PF07819"/>
    </source>
</evidence>
<evidence type="ECO:0000256" key="1">
    <source>
        <dbReference type="RuleBase" id="RU365011"/>
    </source>
</evidence>
<comment type="caution">
    <text evidence="4">The sequence shown here is derived from an EMBL/GenBank/DDBJ whole genome shotgun (WGS) entry which is preliminary data.</text>
</comment>